<dbReference type="SUPFAM" id="SSF56112">
    <property type="entry name" value="Protein kinase-like (PK-like)"/>
    <property type="match status" value="1"/>
</dbReference>
<dbReference type="AlphaFoldDB" id="A0AAW0DK34"/>
<organism evidence="1 2">
    <name type="scientific">Paramarasmius palmivorus</name>
    <dbReference type="NCBI Taxonomy" id="297713"/>
    <lineage>
        <taxon>Eukaryota</taxon>
        <taxon>Fungi</taxon>
        <taxon>Dikarya</taxon>
        <taxon>Basidiomycota</taxon>
        <taxon>Agaricomycotina</taxon>
        <taxon>Agaricomycetes</taxon>
        <taxon>Agaricomycetidae</taxon>
        <taxon>Agaricales</taxon>
        <taxon>Marasmiineae</taxon>
        <taxon>Marasmiaceae</taxon>
        <taxon>Paramarasmius</taxon>
    </lineage>
</organism>
<name>A0AAW0DK34_9AGAR</name>
<dbReference type="Proteomes" id="UP001383192">
    <property type="component" value="Unassembled WGS sequence"/>
</dbReference>
<dbReference type="EMBL" id="JAYKXP010000012">
    <property type="protein sequence ID" value="KAK7051640.1"/>
    <property type="molecule type" value="Genomic_DNA"/>
</dbReference>
<sequence length="595" mass="67133">MPQAKLWCVDITGSPSVVTRRIFSIAFLPAQNLDSLRHAIRKELKHRAKEIVDDLKEEGAADGPVALDVWRLDPAIARDDTRLKAQTTTTYSDLKEHATLIKTDFAGNLGDIYLDLPDVESLHLLVSLAGSEVAEGSVEPLISELLDIKEDEARQRSVDWKDSLGDSVFESRPDVIAKRQRGEDPFREIPLAILHPVFDSFLYDLHDSDLDIPSELYPLARKFSSSFSSYTRDFNGKQEKQTFLSALEELLDCKCITRTTEGASFDGISLVDERYPSLIFHRQLVLDGDIRAQVERVYKKCIQLAACDSIRNRAVLPCFVLVVAGPYISVFGAGNPSSPVVERLMAFELCTQMPSDPGTVTERLTRFFACLRRALKSLDGYYKTLEEHIPSLSKRYLPFRNSFSTADGQNVKFEYKNLLQLGKHVWLASLPNGTQVAIKFARHYGTQAHRLLAEAELAPHLYHADEDSAKYYWHMIVMGYIPDALRLDQFHGTRSDGQRIATCIQRAVDLLHRHELVFGDLRLANVLIRSPNQPLRAFLVDFDWSGKAGEARYPVGISFGGKIKWPDGVRPRGLITKDHDMYWLRNLLSLLGGSK</sequence>
<accession>A0AAW0DK34</accession>
<evidence type="ECO:0000313" key="2">
    <source>
        <dbReference type="Proteomes" id="UP001383192"/>
    </source>
</evidence>
<comment type="caution">
    <text evidence="1">The sequence shown here is derived from an EMBL/GenBank/DDBJ whole genome shotgun (WGS) entry which is preliminary data.</text>
</comment>
<evidence type="ECO:0000313" key="1">
    <source>
        <dbReference type="EMBL" id="KAK7051640.1"/>
    </source>
</evidence>
<proteinExistence type="predicted"/>
<evidence type="ECO:0008006" key="3">
    <source>
        <dbReference type="Google" id="ProtNLM"/>
    </source>
</evidence>
<dbReference type="Gene3D" id="1.10.510.10">
    <property type="entry name" value="Transferase(Phosphotransferase) domain 1"/>
    <property type="match status" value="1"/>
</dbReference>
<dbReference type="InterPro" id="IPR011009">
    <property type="entry name" value="Kinase-like_dom_sf"/>
</dbReference>
<protein>
    <recommendedName>
        <fullName evidence="3">Protein kinase domain-containing protein</fullName>
    </recommendedName>
</protein>
<keyword evidence="2" id="KW-1185">Reference proteome</keyword>
<gene>
    <name evidence="1" type="ORF">VNI00_004619</name>
</gene>
<reference evidence="1 2" key="1">
    <citation type="submission" date="2024-01" db="EMBL/GenBank/DDBJ databases">
        <title>A draft genome for a cacao thread blight-causing isolate of Paramarasmius palmivorus.</title>
        <authorList>
            <person name="Baruah I.K."/>
            <person name="Bukari Y."/>
            <person name="Amoako-Attah I."/>
            <person name="Meinhardt L.W."/>
            <person name="Bailey B.A."/>
            <person name="Cohen S.P."/>
        </authorList>
    </citation>
    <scope>NUCLEOTIDE SEQUENCE [LARGE SCALE GENOMIC DNA]</scope>
    <source>
        <strain evidence="1 2">GH-12</strain>
    </source>
</reference>